<proteinExistence type="predicted"/>
<organism evidence="2 3">
    <name type="scientific">Batillaria attramentaria</name>
    <dbReference type="NCBI Taxonomy" id="370345"/>
    <lineage>
        <taxon>Eukaryota</taxon>
        <taxon>Metazoa</taxon>
        <taxon>Spiralia</taxon>
        <taxon>Lophotrochozoa</taxon>
        <taxon>Mollusca</taxon>
        <taxon>Gastropoda</taxon>
        <taxon>Caenogastropoda</taxon>
        <taxon>Sorbeoconcha</taxon>
        <taxon>Cerithioidea</taxon>
        <taxon>Batillariidae</taxon>
        <taxon>Batillaria</taxon>
    </lineage>
</organism>
<reference evidence="2 3" key="1">
    <citation type="journal article" date="2023" name="Sci. Data">
        <title>Genome assembly of the Korean intertidal mud-creeper Batillaria attramentaria.</title>
        <authorList>
            <person name="Patra A.K."/>
            <person name="Ho P.T."/>
            <person name="Jun S."/>
            <person name="Lee S.J."/>
            <person name="Kim Y."/>
            <person name="Won Y.J."/>
        </authorList>
    </citation>
    <scope>NUCLEOTIDE SEQUENCE [LARGE SCALE GENOMIC DNA]</scope>
    <source>
        <strain evidence="2">Wonlab-2016</strain>
    </source>
</reference>
<evidence type="ECO:0000313" key="3">
    <source>
        <dbReference type="Proteomes" id="UP001519460"/>
    </source>
</evidence>
<dbReference type="EMBL" id="JACVVK020000078">
    <property type="protein sequence ID" value="KAK7495001.1"/>
    <property type="molecule type" value="Genomic_DNA"/>
</dbReference>
<feature type="region of interest" description="Disordered" evidence="1">
    <location>
        <begin position="66"/>
        <end position="92"/>
    </location>
</feature>
<accession>A0ABD0L6T6</accession>
<sequence>MSFAQVTDNLVKCSACEQTRRASLLILGPGIYRPHSKVLKSPIRPWSLFSRGRELKPASWTFQEGVCQTSHAPRRSSQTGVNPPRASARISP</sequence>
<dbReference type="Proteomes" id="UP001519460">
    <property type="component" value="Unassembled WGS sequence"/>
</dbReference>
<feature type="compositionally biased region" description="Polar residues" evidence="1">
    <location>
        <begin position="66"/>
        <end position="81"/>
    </location>
</feature>
<evidence type="ECO:0000313" key="2">
    <source>
        <dbReference type="EMBL" id="KAK7495001.1"/>
    </source>
</evidence>
<comment type="caution">
    <text evidence="2">The sequence shown here is derived from an EMBL/GenBank/DDBJ whole genome shotgun (WGS) entry which is preliminary data.</text>
</comment>
<evidence type="ECO:0000256" key="1">
    <source>
        <dbReference type="SAM" id="MobiDB-lite"/>
    </source>
</evidence>
<gene>
    <name evidence="2" type="ORF">BaRGS_00013641</name>
</gene>
<dbReference type="AlphaFoldDB" id="A0ABD0L6T6"/>
<protein>
    <submittedName>
        <fullName evidence="2">Uncharacterized protein</fullName>
    </submittedName>
</protein>
<keyword evidence="3" id="KW-1185">Reference proteome</keyword>
<name>A0ABD0L6T6_9CAEN</name>